<accession>A0A1W6P1L5</accession>
<organism evidence="1 2">
    <name type="scientific">Ketogulonicigenium robustum</name>
    <dbReference type="NCBI Taxonomy" id="92947"/>
    <lineage>
        <taxon>Bacteria</taxon>
        <taxon>Pseudomonadati</taxon>
        <taxon>Pseudomonadota</taxon>
        <taxon>Alphaproteobacteria</taxon>
        <taxon>Rhodobacterales</taxon>
        <taxon>Roseobacteraceae</taxon>
        <taxon>Ketogulonicigenium</taxon>
    </lineage>
</organism>
<evidence type="ECO:0000313" key="1">
    <source>
        <dbReference type="EMBL" id="ARO15398.1"/>
    </source>
</evidence>
<keyword evidence="2" id="KW-1185">Reference proteome</keyword>
<name>A0A1W6P1L5_9RHOB</name>
<dbReference type="RefSeq" id="WP_085786800.1">
    <property type="nucleotide sequence ID" value="NZ_CP019937.1"/>
</dbReference>
<dbReference type="KEGG" id="kro:BVG79_02058"/>
<sequence length="108" mass="11523">MADPLHTRALALFDAERQALLHADFDALATLLTQKESLAAALDHAELAPAVVADIARAAQRNQNLFAAAIRGLRTARTQAAPPSFSTYSQAGTRAAFQATRPAFEHKA</sequence>
<dbReference type="AlphaFoldDB" id="A0A1W6P1L5"/>
<evidence type="ECO:0000313" key="2">
    <source>
        <dbReference type="Proteomes" id="UP000242447"/>
    </source>
</evidence>
<dbReference type="STRING" id="92947.BVG79_02058"/>
<reference evidence="1 2" key="1">
    <citation type="submission" date="2017-02" db="EMBL/GenBank/DDBJ databases">
        <title>Ketogulonicigenium robustum SPU B003 Genome sequencing and assembly.</title>
        <authorList>
            <person name="Li Y."/>
            <person name="Liu L."/>
            <person name="Wang C."/>
            <person name="Zhang M."/>
            <person name="Zhang T."/>
            <person name="Zhang Y."/>
        </authorList>
    </citation>
    <scope>NUCLEOTIDE SEQUENCE [LARGE SCALE GENOMIC DNA]</scope>
    <source>
        <strain evidence="1 2">SPU_B003</strain>
    </source>
</reference>
<protein>
    <recommendedName>
        <fullName evidence="3">FlgN family protein</fullName>
    </recommendedName>
</protein>
<dbReference type="OrthoDB" id="7862860at2"/>
<proteinExistence type="predicted"/>
<gene>
    <name evidence="1" type="ORF">BVG79_02058</name>
</gene>
<dbReference type="Proteomes" id="UP000242447">
    <property type="component" value="Chromosome"/>
</dbReference>
<dbReference type="EMBL" id="CP019937">
    <property type="protein sequence ID" value="ARO15398.1"/>
    <property type="molecule type" value="Genomic_DNA"/>
</dbReference>
<evidence type="ECO:0008006" key="3">
    <source>
        <dbReference type="Google" id="ProtNLM"/>
    </source>
</evidence>